<feature type="compositionally biased region" description="Polar residues" evidence="1">
    <location>
        <begin position="35"/>
        <end position="50"/>
    </location>
</feature>
<dbReference type="EMBL" id="CP095061">
    <property type="protein sequence ID" value="UOQ67550.1"/>
    <property type="molecule type" value="Genomic_DNA"/>
</dbReference>
<evidence type="ECO:0000313" key="3">
    <source>
        <dbReference type="Proteomes" id="UP000830401"/>
    </source>
</evidence>
<feature type="compositionally biased region" description="Polar residues" evidence="1">
    <location>
        <begin position="17"/>
        <end position="26"/>
    </location>
</feature>
<feature type="region of interest" description="Disordered" evidence="1">
    <location>
        <begin position="1"/>
        <end position="182"/>
    </location>
</feature>
<feature type="compositionally biased region" description="Basic and acidic residues" evidence="1">
    <location>
        <begin position="104"/>
        <end position="124"/>
    </location>
</feature>
<dbReference type="Proteomes" id="UP000830401">
    <property type="component" value="Chromosome"/>
</dbReference>
<sequence>MQNIPSSDNVDPRNTDDFNNAPNKNPDNLDRGVNDPNNNSHISNKSTYGTPQYGDFGHPDAQNSANTQPDRQAGANPDGQAAPSTTDPNQRGSVPQNLNPEEANLVKDDSYEDQREGWAKDDPRYGGGTRNWRTNEPANHSTGTEPETDESERNPNDGSNDNPDEFSALRPDKGAGIPGASK</sequence>
<proteinExistence type="predicted"/>
<protein>
    <submittedName>
        <fullName evidence="2">Uncharacterized protein</fullName>
    </submittedName>
</protein>
<dbReference type="RefSeq" id="WP_245123262.1">
    <property type="nucleotide sequence ID" value="NZ_CP095061.1"/>
</dbReference>
<organism evidence="2 3">
    <name type="scientific">Hymenobacter volaticus</name>
    <dbReference type="NCBI Taxonomy" id="2932254"/>
    <lineage>
        <taxon>Bacteria</taxon>
        <taxon>Pseudomonadati</taxon>
        <taxon>Bacteroidota</taxon>
        <taxon>Cytophagia</taxon>
        <taxon>Cytophagales</taxon>
        <taxon>Hymenobacteraceae</taxon>
        <taxon>Hymenobacter</taxon>
    </lineage>
</organism>
<feature type="compositionally biased region" description="Polar residues" evidence="1">
    <location>
        <begin position="61"/>
        <end position="70"/>
    </location>
</feature>
<feature type="compositionally biased region" description="Polar residues" evidence="1">
    <location>
        <begin position="131"/>
        <end position="145"/>
    </location>
</feature>
<reference evidence="2" key="1">
    <citation type="submission" date="2022-04" db="EMBL/GenBank/DDBJ databases">
        <title>Hymenobacter sp. isolated from the air.</title>
        <authorList>
            <person name="Won M."/>
            <person name="Lee C.-M."/>
            <person name="Woen H.-Y."/>
            <person name="Kwon S.-W."/>
        </authorList>
    </citation>
    <scope>NUCLEOTIDE SEQUENCE</scope>
    <source>
        <strain evidence="2">5420S-77</strain>
    </source>
</reference>
<evidence type="ECO:0000313" key="2">
    <source>
        <dbReference type="EMBL" id="UOQ67550.1"/>
    </source>
</evidence>
<gene>
    <name evidence="2" type="ORF">MUN86_06670</name>
</gene>
<accession>A0ABY4G9V3</accession>
<evidence type="ECO:0000256" key="1">
    <source>
        <dbReference type="SAM" id="MobiDB-lite"/>
    </source>
</evidence>
<name>A0ABY4G9V3_9BACT</name>
<feature type="compositionally biased region" description="Polar residues" evidence="1">
    <location>
        <begin position="82"/>
        <end position="99"/>
    </location>
</feature>
<keyword evidence="3" id="KW-1185">Reference proteome</keyword>